<gene>
    <name evidence="1" type="ORF">K452DRAFT_287489</name>
</gene>
<dbReference type="RefSeq" id="XP_033397981.1">
    <property type="nucleotide sequence ID" value="XM_033540484.1"/>
</dbReference>
<dbReference type="EMBL" id="ML995485">
    <property type="protein sequence ID" value="KAF2142269.1"/>
    <property type="molecule type" value="Genomic_DNA"/>
</dbReference>
<dbReference type="AlphaFoldDB" id="A0A6A6BDK1"/>
<dbReference type="Proteomes" id="UP000799438">
    <property type="component" value="Unassembled WGS sequence"/>
</dbReference>
<sequence>MALPFDSVAAVSYVYRDRVSCSLNDTLELPDNDLKLYRDVIHTNRVRMRTPKV</sequence>
<accession>A0A6A6BDK1</accession>
<name>A0A6A6BDK1_9PEZI</name>
<organism evidence="1 2">
    <name type="scientific">Aplosporella prunicola CBS 121167</name>
    <dbReference type="NCBI Taxonomy" id="1176127"/>
    <lineage>
        <taxon>Eukaryota</taxon>
        <taxon>Fungi</taxon>
        <taxon>Dikarya</taxon>
        <taxon>Ascomycota</taxon>
        <taxon>Pezizomycotina</taxon>
        <taxon>Dothideomycetes</taxon>
        <taxon>Dothideomycetes incertae sedis</taxon>
        <taxon>Botryosphaeriales</taxon>
        <taxon>Aplosporellaceae</taxon>
        <taxon>Aplosporella</taxon>
    </lineage>
</organism>
<dbReference type="GeneID" id="54297980"/>
<evidence type="ECO:0000313" key="1">
    <source>
        <dbReference type="EMBL" id="KAF2142269.1"/>
    </source>
</evidence>
<keyword evidence="2" id="KW-1185">Reference proteome</keyword>
<reference evidence="1" key="1">
    <citation type="journal article" date="2020" name="Stud. Mycol.">
        <title>101 Dothideomycetes genomes: a test case for predicting lifestyles and emergence of pathogens.</title>
        <authorList>
            <person name="Haridas S."/>
            <person name="Albert R."/>
            <person name="Binder M."/>
            <person name="Bloem J."/>
            <person name="Labutti K."/>
            <person name="Salamov A."/>
            <person name="Andreopoulos B."/>
            <person name="Baker S."/>
            <person name="Barry K."/>
            <person name="Bills G."/>
            <person name="Bluhm B."/>
            <person name="Cannon C."/>
            <person name="Castanera R."/>
            <person name="Culley D."/>
            <person name="Daum C."/>
            <person name="Ezra D."/>
            <person name="Gonzalez J."/>
            <person name="Henrissat B."/>
            <person name="Kuo A."/>
            <person name="Liang C."/>
            <person name="Lipzen A."/>
            <person name="Lutzoni F."/>
            <person name="Magnuson J."/>
            <person name="Mondo S."/>
            <person name="Nolan M."/>
            <person name="Ohm R."/>
            <person name="Pangilinan J."/>
            <person name="Park H.-J."/>
            <person name="Ramirez L."/>
            <person name="Alfaro M."/>
            <person name="Sun H."/>
            <person name="Tritt A."/>
            <person name="Yoshinaga Y."/>
            <person name="Zwiers L.-H."/>
            <person name="Turgeon B."/>
            <person name="Goodwin S."/>
            <person name="Spatafora J."/>
            <person name="Crous P."/>
            <person name="Grigoriev I."/>
        </authorList>
    </citation>
    <scope>NUCLEOTIDE SEQUENCE</scope>
    <source>
        <strain evidence="1">CBS 121167</strain>
    </source>
</reference>
<proteinExistence type="predicted"/>
<evidence type="ECO:0000313" key="2">
    <source>
        <dbReference type="Proteomes" id="UP000799438"/>
    </source>
</evidence>
<protein>
    <submittedName>
        <fullName evidence="1">Uncharacterized protein</fullName>
    </submittedName>
</protein>